<dbReference type="Proteomes" id="UP000299102">
    <property type="component" value="Unassembled WGS sequence"/>
</dbReference>
<evidence type="ECO:0000313" key="1">
    <source>
        <dbReference type="EMBL" id="GBP19689.1"/>
    </source>
</evidence>
<proteinExistence type="predicted"/>
<evidence type="ECO:0000313" key="2">
    <source>
        <dbReference type="Proteomes" id="UP000299102"/>
    </source>
</evidence>
<gene>
    <name evidence="1" type="ORF">EVAR_75661_1</name>
</gene>
<dbReference type="EMBL" id="BGZK01000110">
    <property type="protein sequence ID" value="GBP19689.1"/>
    <property type="molecule type" value="Genomic_DNA"/>
</dbReference>
<keyword evidence="2" id="KW-1185">Reference proteome</keyword>
<comment type="caution">
    <text evidence="1">The sequence shown here is derived from an EMBL/GenBank/DDBJ whole genome shotgun (WGS) entry which is preliminary data.</text>
</comment>
<reference evidence="1 2" key="1">
    <citation type="journal article" date="2019" name="Commun. Biol.">
        <title>The bagworm genome reveals a unique fibroin gene that provides high tensile strength.</title>
        <authorList>
            <person name="Kono N."/>
            <person name="Nakamura H."/>
            <person name="Ohtoshi R."/>
            <person name="Tomita M."/>
            <person name="Numata K."/>
            <person name="Arakawa K."/>
        </authorList>
    </citation>
    <scope>NUCLEOTIDE SEQUENCE [LARGE SCALE GENOMIC DNA]</scope>
</reference>
<accession>A0A4C1U074</accession>
<sequence length="68" mass="7672">MLHDLFAIRSHIHGLVAPSRERNGRGRGAVCGTPRMDLIGFFRFARRVRDVYDDDCCNGIVRDGAQNL</sequence>
<protein>
    <submittedName>
        <fullName evidence="1">Uncharacterized protein</fullName>
    </submittedName>
</protein>
<name>A0A4C1U074_EUMVA</name>
<organism evidence="1 2">
    <name type="scientific">Eumeta variegata</name>
    <name type="common">Bagworm moth</name>
    <name type="synonym">Eumeta japonica</name>
    <dbReference type="NCBI Taxonomy" id="151549"/>
    <lineage>
        <taxon>Eukaryota</taxon>
        <taxon>Metazoa</taxon>
        <taxon>Ecdysozoa</taxon>
        <taxon>Arthropoda</taxon>
        <taxon>Hexapoda</taxon>
        <taxon>Insecta</taxon>
        <taxon>Pterygota</taxon>
        <taxon>Neoptera</taxon>
        <taxon>Endopterygota</taxon>
        <taxon>Lepidoptera</taxon>
        <taxon>Glossata</taxon>
        <taxon>Ditrysia</taxon>
        <taxon>Tineoidea</taxon>
        <taxon>Psychidae</taxon>
        <taxon>Oiketicinae</taxon>
        <taxon>Eumeta</taxon>
    </lineage>
</organism>
<dbReference type="AlphaFoldDB" id="A0A4C1U074"/>